<dbReference type="SUPFAM" id="SSF52172">
    <property type="entry name" value="CheY-like"/>
    <property type="match status" value="1"/>
</dbReference>
<dbReference type="FunFam" id="3.40.50.300:FF:000006">
    <property type="entry name" value="DNA-binding transcriptional regulator NtrC"/>
    <property type="match status" value="1"/>
</dbReference>
<feature type="modified residue" description="4-aspartylphosphate" evidence="6">
    <location>
        <position position="60"/>
    </location>
</feature>
<keyword evidence="11" id="KW-1185">Reference proteome</keyword>
<keyword evidence="2" id="KW-0067">ATP-binding</keyword>
<dbReference type="CDD" id="cd00009">
    <property type="entry name" value="AAA"/>
    <property type="match status" value="1"/>
</dbReference>
<dbReference type="Proteomes" id="UP001204445">
    <property type="component" value="Unassembled WGS sequence"/>
</dbReference>
<evidence type="ECO:0000256" key="7">
    <source>
        <dbReference type="SAM" id="MobiDB-lite"/>
    </source>
</evidence>
<dbReference type="EMBL" id="JANUCT010000007">
    <property type="protein sequence ID" value="MCS3903250.1"/>
    <property type="molecule type" value="Genomic_DNA"/>
</dbReference>
<evidence type="ECO:0000256" key="4">
    <source>
        <dbReference type="ARBA" id="ARBA00023125"/>
    </source>
</evidence>
<protein>
    <submittedName>
        <fullName evidence="10">DNA-binding NtrC family response regulator</fullName>
    </submittedName>
</protein>
<keyword evidence="6" id="KW-0597">Phosphoprotein</keyword>
<evidence type="ECO:0000256" key="3">
    <source>
        <dbReference type="ARBA" id="ARBA00023015"/>
    </source>
</evidence>
<evidence type="ECO:0000259" key="9">
    <source>
        <dbReference type="PROSITE" id="PS50110"/>
    </source>
</evidence>
<dbReference type="Pfam" id="PF02954">
    <property type="entry name" value="HTH_8"/>
    <property type="match status" value="1"/>
</dbReference>
<dbReference type="PROSITE" id="PS00688">
    <property type="entry name" value="SIGMA54_INTERACT_3"/>
    <property type="match status" value="1"/>
</dbReference>
<keyword evidence="3" id="KW-0805">Transcription regulation</keyword>
<dbReference type="InterPro" id="IPR027417">
    <property type="entry name" value="P-loop_NTPase"/>
</dbReference>
<dbReference type="GO" id="GO:0043565">
    <property type="term" value="F:sequence-specific DNA binding"/>
    <property type="evidence" value="ECO:0007669"/>
    <property type="project" value="InterPro"/>
</dbReference>
<dbReference type="InterPro" id="IPR003593">
    <property type="entry name" value="AAA+_ATPase"/>
</dbReference>
<dbReference type="GO" id="GO:0006355">
    <property type="term" value="P:regulation of DNA-templated transcription"/>
    <property type="evidence" value="ECO:0007669"/>
    <property type="project" value="InterPro"/>
</dbReference>
<dbReference type="PROSITE" id="PS50045">
    <property type="entry name" value="SIGMA54_INTERACT_4"/>
    <property type="match status" value="1"/>
</dbReference>
<dbReference type="Pfam" id="PF25601">
    <property type="entry name" value="AAA_lid_14"/>
    <property type="match status" value="1"/>
</dbReference>
<comment type="caution">
    <text evidence="10">The sequence shown here is derived from an EMBL/GenBank/DDBJ whole genome shotgun (WGS) entry which is preliminary data.</text>
</comment>
<reference evidence="10" key="1">
    <citation type="submission" date="2022-08" db="EMBL/GenBank/DDBJ databases">
        <title>Genomic Encyclopedia of Type Strains, Phase III (KMG-III): the genomes of soil and plant-associated and newly described type strains.</title>
        <authorList>
            <person name="Whitman W."/>
        </authorList>
    </citation>
    <scope>NUCLEOTIDE SEQUENCE</scope>
    <source>
        <strain evidence="10">HMT 1</strain>
    </source>
</reference>
<dbReference type="Gene3D" id="1.10.8.60">
    <property type="match status" value="1"/>
</dbReference>
<feature type="region of interest" description="Disordered" evidence="7">
    <location>
        <begin position="398"/>
        <end position="420"/>
    </location>
</feature>
<feature type="domain" description="Response regulatory" evidence="9">
    <location>
        <begin position="11"/>
        <end position="125"/>
    </location>
</feature>
<dbReference type="Pfam" id="PF00072">
    <property type="entry name" value="Response_reg"/>
    <property type="match status" value="1"/>
</dbReference>
<dbReference type="Pfam" id="PF00158">
    <property type="entry name" value="Sigma54_activat"/>
    <property type="match status" value="1"/>
</dbReference>
<accession>A0AAE3L189</accession>
<dbReference type="InterPro" id="IPR025943">
    <property type="entry name" value="Sigma_54_int_dom_ATP-bd_2"/>
</dbReference>
<dbReference type="Gene3D" id="3.40.50.2300">
    <property type="match status" value="1"/>
</dbReference>
<organism evidence="10 11">
    <name type="scientific">Methylohalomonas lacus</name>
    <dbReference type="NCBI Taxonomy" id="398773"/>
    <lineage>
        <taxon>Bacteria</taxon>
        <taxon>Pseudomonadati</taxon>
        <taxon>Pseudomonadota</taxon>
        <taxon>Gammaproteobacteria</taxon>
        <taxon>Methylohalomonadales</taxon>
        <taxon>Methylohalomonadaceae</taxon>
        <taxon>Methylohalomonas</taxon>
    </lineage>
</organism>
<dbReference type="PROSITE" id="PS00676">
    <property type="entry name" value="SIGMA54_INTERACT_2"/>
    <property type="match status" value="1"/>
</dbReference>
<feature type="compositionally biased region" description="Polar residues" evidence="7">
    <location>
        <begin position="398"/>
        <end position="408"/>
    </location>
</feature>
<dbReference type="InterPro" id="IPR025662">
    <property type="entry name" value="Sigma_54_int_dom_ATP-bd_1"/>
</dbReference>
<dbReference type="SMART" id="SM00448">
    <property type="entry name" value="REC"/>
    <property type="match status" value="1"/>
</dbReference>
<keyword evidence="4 10" id="KW-0238">DNA-binding</keyword>
<feature type="domain" description="Sigma-54 factor interaction" evidence="8">
    <location>
        <begin position="149"/>
        <end position="378"/>
    </location>
</feature>
<dbReference type="InterPro" id="IPR002078">
    <property type="entry name" value="Sigma_54_int"/>
</dbReference>
<dbReference type="InterPro" id="IPR011006">
    <property type="entry name" value="CheY-like_superfamily"/>
</dbReference>
<dbReference type="RefSeq" id="WP_259054882.1">
    <property type="nucleotide sequence ID" value="NZ_JANUCT010000007.1"/>
</dbReference>
<dbReference type="InterPro" id="IPR002197">
    <property type="entry name" value="HTH_Fis"/>
</dbReference>
<evidence type="ECO:0000313" key="11">
    <source>
        <dbReference type="Proteomes" id="UP001204445"/>
    </source>
</evidence>
<dbReference type="GO" id="GO:0005524">
    <property type="term" value="F:ATP binding"/>
    <property type="evidence" value="ECO:0007669"/>
    <property type="project" value="UniProtKB-KW"/>
</dbReference>
<dbReference type="SUPFAM" id="SSF46689">
    <property type="entry name" value="Homeodomain-like"/>
    <property type="match status" value="1"/>
</dbReference>
<evidence type="ECO:0000256" key="2">
    <source>
        <dbReference type="ARBA" id="ARBA00022840"/>
    </source>
</evidence>
<gene>
    <name evidence="10" type="ORF">J2T55_001270</name>
</gene>
<dbReference type="SMART" id="SM00382">
    <property type="entry name" value="AAA"/>
    <property type="match status" value="1"/>
</dbReference>
<dbReference type="InterPro" id="IPR009057">
    <property type="entry name" value="Homeodomain-like_sf"/>
</dbReference>
<evidence type="ECO:0000313" key="10">
    <source>
        <dbReference type="EMBL" id="MCS3903250.1"/>
    </source>
</evidence>
<sequence>MSDDGDKQTANILIVEDDEALRSLLEEELGDAGYQVSSVMDAESAWSHLQQHPVTLVLSDLRLPGADGIELLLKSKQLASPPGFIIITAFGTVEQAVDALKQGADDFLTKPLKLDHLRLSAERVIQTKRLQDEVRHYRKLLAEEGFHGMVGRSEPIHKLVDNIRQIARAAGPVLIIGESGTGKELVAQAVHKESERADKPFVAVNCAGIPPELLESELFGHVAGAFTGAQKARKGLFAEADGGTLLLDEIGEMPLEMQSKLLRILQDGQIRPVGANREVAVDVRIIAATNRSLEQEVSEKRFREDLYYRLETFTLKVPALRDRGDDIELLTAHFINRFNAHLRKQIHGIRPAALERLKGYSFPGNVRELSNAIERAVTFCQKEEIDVDDLPERLRASQAGQARNQSLEDNVGDGGHQLLKGNELPTLEELEQRYIQYVLDQLDGNKRRAAELLGIGRRTLYRRLENESVPEYD</sequence>
<proteinExistence type="predicted"/>
<dbReference type="InterPro" id="IPR058031">
    <property type="entry name" value="AAA_lid_NorR"/>
</dbReference>
<dbReference type="Gene3D" id="1.10.10.60">
    <property type="entry name" value="Homeodomain-like"/>
    <property type="match status" value="1"/>
</dbReference>
<evidence type="ECO:0000256" key="1">
    <source>
        <dbReference type="ARBA" id="ARBA00022741"/>
    </source>
</evidence>
<dbReference type="SUPFAM" id="SSF52540">
    <property type="entry name" value="P-loop containing nucleoside triphosphate hydrolases"/>
    <property type="match status" value="1"/>
</dbReference>
<evidence type="ECO:0000259" key="8">
    <source>
        <dbReference type="PROSITE" id="PS50045"/>
    </source>
</evidence>
<dbReference type="PRINTS" id="PR01590">
    <property type="entry name" value="HTHFIS"/>
</dbReference>
<keyword evidence="5" id="KW-0804">Transcription</keyword>
<dbReference type="Gene3D" id="3.40.50.300">
    <property type="entry name" value="P-loop containing nucleotide triphosphate hydrolases"/>
    <property type="match status" value="1"/>
</dbReference>
<dbReference type="PANTHER" id="PTHR32071:SF14">
    <property type="entry name" value="TRANSCRIPTIONAL REGULATORY PROTEIN RTCR"/>
    <property type="match status" value="1"/>
</dbReference>
<dbReference type="GO" id="GO:0000160">
    <property type="term" value="P:phosphorelay signal transduction system"/>
    <property type="evidence" value="ECO:0007669"/>
    <property type="project" value="InterPro"/>
</dbReference>
<evidence type="ECO:0000256" key="6">
    <source>
        <dbReference type="PROSITE-ProRule" id="PRU00169"/>
    </source>
</evidence>
<evidence type="ECO:0000256" key="5">
    <source>
        <dbReference type="ARBA" id="ARBA00023163"/>
    </source>
</evidence>
<dbReference type="AlphaFoldDB" id="A0AAE3L189"/>
<dbReference type="InterPro" id="IPR001789">
    <property type="entry name" value="Sig_transdc_resp-reg_receiver"/>
</dbReference>
<dbReference type="PROSITE" id="PS50110">
    <property type="entry name" value="RESPONSE_REGULATORY"/>
    <property type="match status" value="1"/>
</dbReference>
<name>A0AAE3L189_9GAMM</name>
<keyword evidence="1" id="KW-0547">Nucleotide-binding</keyword>
<dbReference type="PANTHER" id="PTHR32071">
    <property type="entry name" value="TRANSCRIPTIONAL REGULATORY PROTEIN"/>
    <property type="match status" value="1"/>
</dbReference>
<dbReference type="PROSITE" id="PS00675">
    <property type="entry name" value="SIGMA54_INTERACT_1"/>
    <property type="match status" value="1"/>
</dbReference>
<dbReference type="InterPro" id="IPR025944">
    <property type="entry name" value="Sigma_54_int_dom_CS"/>
</dbReference>